<organism evidence="11 12">
    <name type="scientific">Elysia chlorotica</name>
    <name type="common">Eastern emerald elysia</name>
    <name type="synonym">Sea slug</name>
    <dbReference type="NCBI Taxonomy" id="188477"/>
    <lineage>
        <taxon>Eukaryota</taxon>
        <taxon>Metazoa</taxon>
        <taxon>Spiralia</taxon>
        <taxon>Lophotrochozoa</taxon>
        <taxon>Mollusca</taxon>
        <taxon>Gastropoda</taxon>
        <taxon>Heterobranchia</taxon>
        <taxon>Euthyneura</taxon>
        <taxon>Panpulmonata</taxon>
        <taxon>Sacoglossa</taxon>
        <taxon>Placobranchoidea</taxon>
        <taxon>Plakobranchidae</taxon>
        <taxon>Elysia</taxon>
    </lineage>
</organism>
<keyword evidence="6 8" id="KW-0648">Protein biosynthesis</keyword>
<comment type="subcellular location">
    <subcellularLocation>
        <location evidence="1">Cytoplasm</location>
    </subcellularLocation>
</comment>
<evidence type="ECO:0000256" key="7">
    <source>
        <dbReference type="ARBA" id="ARBA00023071"/>
    </source>
</evidence>
<dbReference type="NCBIfam" id="TIGR00037">
    <property type="entry name" value="eIF_5A"/>
    <property type="match status" value="1"/>
</dbReference>
<evidence type="ECO:0000256" key="5">
    <source>
        <dbReference type="ARBA" id="ARBA00022884"/>
    </source>
</evidence>
<dbReference type="FunFam" id="2.40.50.140:FF:000034">
    <property type="entry name" value="Eukaryotic translation initiation factor 5A"/>
    <property type="match status" value="1"/>
</dbReference>
<dbReference type="InterPro" id="IPR008991">
    <property type="entry name" value="Translation_prot_SH3-like_sf"/>
</dbReference>
<keyword evidence="4" id="KW-0251">Elongation factor</keyword>
<dbReference type="GO" id="GO:0003746">
    <property type="term" value="F:translation elongation factor activity"/>
    <property type="evidence" value="ECO:0007669"/>
    <property type="project" value="UniProtKB-UniRule"/>
</dbReference>
<accession>A0A433TER7</accession>
<comment type="caution">
    <text evidence="11">The sequence shown here is derived from an EMBL/GenBank/DDBJ whole genome shotgun (WGS) entry which is preliminary data.</text>
</comment>
<dbReference type="InterPro" id="IPR020189">
    <property type="entry name" value="IF5A_C"/>
</dbReference>
<evidence type="ECO:0000313" key="12">
    <source>
        <dbReference type="Proteomes" id="UP000271974"/>
    </source>
</evidence>
<dbReference type="EMBL" id="RQTK01000413">
    <property type="protein sequence ID" value="RUS80057.1"/>
    <property type="molecule type" value="Genomic_DNA"/>
</dbReference>
<evidence type="ECO:0000313" key="11">
    <source>
        <dbReference type="EMBL" id="RUS80057.1"/>
    </source>
</evidence>
<dbReference type="SMART" id="SM01376">
    <property type="entry name" value="eIF-5a"/>
    <property type="match status" value="1"/>
</dbReference>
<name>A0A433TER7_ELYCH</name>
<dbReference type="STRING" id="188477.A0A433TER7"/>
<keyword evidence="5" id="KW-0694">RNA-binding</keyword>
<dbReference type="InterPro" id="IPR001884">
    <property type="entry name" value="IF5A-like"/>
</dbReference>
<evidence type="ECO:0000256" key="9">
    <source>
        <dbReference type="SAM" id="MobiDB-lite"/>
    </source>
</evidence>
<dbReference type="PIRSF" id="PIRSF003025">
    <property type="entry name" value="eIF5A"/>
    <property type="match status" value="1"/>
</dbReference>
<dbReference type="InterPro" id="IPR012340">
    <property type="entry name" value="NA-bd_OB-fold"/>
</dbReference>
<keyword evidence="7 8" id="KW-0385">Hypusine</keyword>
<dbReference type="SUPFAM" id="SSF50104">
    <property type="entry name" value="Translation proteins SH3-like domain"/>
    <property type="match status" value="1"/>
</dbReference>
<dbReference type="GO" id="GO:0043022">
    <property type="term" value="F:ribosome binding"/>
    <property type="evidence" value="ECO:0007669"/>
    <property type="project" value="UniProtKB-UniRule"/>
</dbReference>
<dbReference type="GO" id="GO:0045901">
    <property type="term" value="P:positive regulation of translational elongation"/>
    <property type="evidence" value="ECO:0007669"/>
    <property type="project" value="UniProtKB-UniRule"/>
</dbReference>
<feature type="domain" description="Translation initiation factor 5A C-terminal" evidence="10">
    <location>
        <begin position="91"/>
        <end position="159"/>
    </location>
</feature>
<proteinExistence type="inferred from homology"/>
<dbReference type="Pfam" id="PF21485">
    <property type="entry name" value="IF5A-like_N"/>
    <property type="match status" value="1"/>
</dbReference>
<evidence type="ECO:0000256" key="3">
    <source>
        <dbReference type="ARBA" id="ARBA00022490"/>
    </source>
</evidence>
<feature type="region of interest" description="Disordered" evidence="9">
    <location>
        <begin position="1"/>
        <end position="20"/>
    </location>
</feature>
<evidence type="ECO:0000259" key="10">
    <source>
        <dbReference type="SMART" id="SM01376"/>
    </source>
</evidence>
<evidence type="ECO:0000256" key="8">
    <source>
        <dbReference type="RuleBase" id="RU362005"/>
    </source>
</evidence>
<protein>
    <recommendedName>
        <fullName evidence="8">Eukaryotic translation initiation factor 5A</fullName>
        <shortName evidence="8">eIF-5A</shortName>
    </recommendedName>
</protein>
<keyword evidence="12" id="KW-1185">Reference proteome</keyword>
<evidence type="ECO:0000256" key="6">
    <source>
        <dbReference type="ARBA" id="ARBA00022917"/>
    </source>
</evidence>
<dbReference type="PANTHER" id="PTHR11673">
    <property type="entry name" value="TRANSLATION INITIATION FACTOR 5A FAMILY MEMBER"/>
    <property type="match status" value="1"/>
</dbReference>
<evidence type="ECO:0000256" key="2">
    <source>
        <dbReference type="ARBA" id="ARBA00006016"/>
    </source>
</evidence>
<dbReference type="GO" id="GO:0005737">
    <property type="term" value="C:cytoplasm"/>
    <property type="evidence" value="ECO:0007669"/>
    <property type="project" value="UniProtKB-SubCell"/>
</dbReference>
<keyword evidence="3" id="KW-0963">Cytoplasm</keyword>
<dbReference type="AlphaFoldDB" id="A0A433TER7"/>
<comment type="similarity">
    <text evidence="2 8">Belongs to the eIF-5A family.</text>
</comment>
<comment type="PTM">
    <text evidence="8">eIF-5A seems to be the only eukaryotic protein to have a hypusine residue which is a post-translational modification of a lysine by the addition of a butylamino group.</text>
</comment>
<dbReference type="Pfam" id="PF01287">
    <property type="entry name" value="eIF-5a"/>
    <property type="match status" value="1"/>
</dbReference>
<dbReference type="GO" id="GO:0045905">
    <property type="term" value="P:positive regulation of translational termination"/>
    <property type="evidence" value="ECO:0007669"/>
    <property type="project" value="UniProtKB-UniRule"/>
</dbReference>
<dbReference type="InterPro" id="IPR014722">
    <property type="entry name" value="Rib_uL2_dom2"/>
</dbReference>
<gene>
    <name evidence="11" type="ORF">EGW08_012174</name>
</gene>
<dbReference type="OrthoDB" id="9975114at2759"/>
<evidence type="ECO:0000256" key="4">
    <source>
        <dbReference type="ARBA" id="ARBA00022768"/>
    </source>
</evidence>
<comment type="function">
    <text evidence="8">Translation factor that promotes translation elongation and termination, particularly upon ribosome stalling at specific amino acid sequence contexts. Binds between the exit (E) and peptidyl (P) site of the ribosome and promotes rescue of stalled ribosome: specifically required for efficient translation of polyproline-containing peptides as well as other motifs that stall the ribosome. Acts as ribosome quality control (RQC) cofactor by joining the RQC complex to facilitate peptidyl transfer during CAT tailing step.</text>
</comment>
<dbReference type="Gene3D" id="2.30.30.30">
    <property type="match status" value="1"/>
</dbReference>
<dbReference type="GO" id="GO:0003723">
    <property type="term" value="F:RNA binding"/>
    <property type="evidence" value="ECO:0007669"/>
    <property type="project" value="UniProtKB-KW"/>
</dbReference>
<sequence>MQRKGDQKNAEHDEFASGDAGASLTFPRQCSSLRKGGHVIIRDRPCKIVDIHSSKVGKHGHAKVMITGLDIFTDRKYQTMLPSSHNMNVPIVTRTDYLLVDAGTFLSLMDEKGHLRYDIRCPDGDLGDAVRTKLASNADEDIIVTVLGAMGEEMVLELKTGRE</sequence>
<dbReference type="InterPro" id="IPR048670">
    <property type="entry name" value="IF5A-like_N"/>
</dbReference>
<feature type="compositionally biased region" description="Basic and acidic residues" evidence="9">
    <location>
        <begin position="1"/>
        <end position="15"/>
    </location>
</feature>
<dbReference type="Proteomes" id="UP000271974">
    <property type="component" value="Unassembled WGS sequence"/>
</dbReference>
<dbReference type="FunFam" id="2.30.30.30:FF:000007">
    <property type="entry name" value="Eukaryotic translation initiation factor 5A"/>
    <property type="match status" value="1"/>
</dbReference>
<dbReference type="Gene3D" id="2.40.50.140">
    <property type="entry name" value="Nucleic acid-binding proteins"/>
    <property type="match status" value="1"/>
</dbReference>
<dbReference type="SUPFAM" id="SSF50249">
    <property type="entry name" value="Nucleic acid-binding proteins"/>
    <property type="match status" value="1"/>
</dbReference>
<evidence type="ECO:0000256" key="1">
    <source>
        <dbReference type="ARBA" id="ARBA00004496"/>
    </source>
</evidence>
<reference evidence="11 12" key="1">
    <citation type="submission" date="2019-01" db="EMBL/GenBank/DDBJ databases">
        <title>A draft genome assembly of the solar-powered sea slug Elysia chlorotica.</title>
        <authorList>
            <person name="Cai H."/>
            <person name="Li Q."/>
            <person name="Fang X."/>
            <person name="Li J."/>
            <person name="Curtis N.E."/>
            <person name="Altenburger A."/>
            <person name="Shibata T."/>
            <person name="Feng M."/>
            <person name="Maeda T."/>
            <person name="Schwartz J.A."/>
            <person name="Shigenobu S."/>
            <person name="Lundholm N."/>
            <person name="Nishiyama T."/>
            <person name="Yang H."/>
            <person name="Hasebe M."/>
            <person name="Li S."/>
            <person name="Pierce S.K."/>
            <person name="Wang J."/>
        </authorList>
    </citation>
    <scope>NUCLEOTIDE SEQUENCE [LARGE SCALE GENOMIC DNA]</scope>
    <source>
        <strain evidence="11">EC2010</strain>
        <tissue evidence="11">Whole organism of an adult</tissue>
    </source>
</reference>